<evidence type="ECO:0000313" key="2">
    <source>
        <dbReference type="Proteomes" id="UP000257030"/>
    </source>
</evidence>
<accession>A0A3D9DHK7</accession>
<proteinExistence type="predicted"/>
<sequence length="279" mass="33288">MIIKYYLNLENNENLYCQLIDEDIKVSFNMKYSIDPQIWDYSSDKLCNSDPHFFTLKNFKIHLFSRSVELQKSRKNSVLKVLKEEALHLLHDSGIDGISRNVFNFYADKFGLDRYDKYIQAFEKYTGLQQKDYKVEIIGYMLHFHTENLIYEMDTYTGRSLLLEEIIKNKRYLDIMELTEVAMWSEIYDENIGKHNFLSKMSDEFEICLNDNFKRAGVLIKPNESIEKRKTEIRKMFQKFIDQSNKNINWIDLAWEISEEILFPLAVITMTSIFDLTIC</sequence>
<organism evidence="1 2">
    <name type="scientific">Chryseobacterium elymi</name>
    <dbReference type="NCBI Taxonomy" id="395936"/>
    <lineage>
        <taxon>Bacteria</taxon>
        <taxon>Pseudomonadati</taxon>
        <taxon>Bacteroidota</taxon>
        <taxon>Flavobacteriia</taxon>
        <taxon>Flavobacteriales</taxon>
        <taxon>Weeksellaceae</taxon>
        <taxon>Chryseobacterium group</taxon>
        <taxon>Chryseobacterium</taxon>
    </lineage>
</organism>
<name>A0A3D9DHK7_9FLAO</name>
<dbReference type="EMBL" id="QNUH01000008">
    <property type="protein sequence ID" value="REC77479.1"/>
    <property type="molecule type" value="Genomic_DNA"/>
</dbReference>
<protein>
    <submittedName>
        <fullName evidence="1">Uncharacterized protein</fullName>
    </submittedName>
</protein>
<dbReference type="Proteomes" id="UP000257030">
    <property type="component" value="Unassembled WGS sequence"/>
</dbReference>
<comment type="caution">
    <text evidence="1">The sequence shown here is derived from an EMBL/GenBank/DDBJ whole genome shotgun (WGS) entry which is preliminary data.</text>
</comment>
<reference evidence="1 2" key="1">
    <citation type="journal article" date="2010" name="Syst. Appl. Microbiol.">
        <title>Four new species of Chryseobacterium from the rhizosphere of coastal sand dune plants, Chryseobacterium elymi sp. nov., Chryseobacterium hagamense sp. nov., Chryseobacterium lathyri sp. nov. and Chryseobacterium rhizosphaerae sp. nov.</title>
        <authorList>
            <person name="Cho S.H."/>
            <person name="Lee K.S."/>
            <person name="Shin D.S."/>
            <person name="Han J.H."/>
            <person name="Park K.S."/>
            <person name="Lee C.H."/>
            <person name="Park K.H."/>
            <person name="Kim S.B."/>
        </authorList>
    </citation>
    <scope>NUCLEOTIDE SEQUENCE [LARGE SCALE GENOMIC DNA]</scope>
    <source>
        <strain evidence="1 2">KCTC 22547</strain>
    </source>
</reference>
<keyword evidence="2" id="KW-1185">Reference proteome</keyword>
<evidence type="ECO:0000313" key="1">
    <source>
        <dbReference type="EMBL" id="REC77479.1"/>
    </source>
</evidence>
<dbReference type="AlphaFoldDB" id="A0A3D9DHK7"/>
<gene>
    <name evidence="1" type="ORF">DRF60_10835</name>
</gene>